<dbReference type="RefSeq" id="WP_184075536.1">
    <property type="nucleotide sequence ID" value="NZ_JACHDS010000001.1"/>
</dbReference>
<organism evidence="1 2">
    <name type="scientific">Nocardiopsis mwathae</name>
    <dbReference type="NCBI Taxonomy" id="1472723"/>
    <lineage>
        <taxon>Bacteria</taxon>
        <taxon>Bacillati</taxon>
        <taxon>Actinomycetota</taxon>
        <taxon>Actinomycetes</taxon>
        <taxon>Streptosporangiales</taxon>
        <taxon>Nocardiopsidaceae</taxon>
        <taxon>Nocardiopsis</taxon>
    </lineage>
</organism>
<reference evidence="1 2" key="1">
    <citation type="submission" date="2020-08" db="EMBL/GenBank/DDBJ databases">
        <title>Sequencing the genomes of 1000 actinobacteria strains.</title>
        <authorList>
            <person name="Klenk H.-P."/>
        </authorList>
    </citation>
    <scope>NUCLEOTIDE SEQUENCE [LARGE SCALE GENOMIC DNA]</scope>
    <source>
        <strain evidence="1 2">DSM 46659</strain>
    </source>
</reference>
<evidence type="ECO:0000313" key="1">
    <source>
        <dbReference type="EMBL" id="MBB6172205.1"/>
    </source>
</evidence>
<sequence length="94" mass="10067">MHTSHAVDTLAAALRAAETNRAAAAWERLTPKQRKIIRTTHELCELTASTTLLADPDVPSPTGWDRTWAAARLAFSRACQAAGIAEDDALDAIA</sequence>
<accession>A0A7X0D5H1</accession>
<evidence type="ECO:0000313" key="2">
    <source>
        <dbReference type="Proteomes" id="UP000546642"/>
    </source>
</evidence>
<dbReference type="EMBL" id="JACHDS010000001">
    <property type="protein sequence ID" value="MBB6172205.1"/>
    <property type="molecule type" value="Genomic_DNA"/>
</dbReference>
<protein>
    <submittedName>
        <fullName evidence="1">HAMP domain-containing protein</fullName>
    </submittedName>
</protein>
<name>A0A7X0D5H1_9ACTN</name>
<gene>
    <name evidence="1" type="ORF">HNR23_002265</name>
</gene>
<dbReference type="Proteomes" id="UP000546642">
    <property type="component" value="Unassembled WGS sequence"/>
</dbReference>
<comment type="caution">
    <text evidence="1">The sequence shown here is derived from an EMBL/GenBank/DDBJ whole genome shotgun (WGS) entry which is preliminary data.</text>
</comment>
<proteinExistence type="predicted"/>
<keyword evidence="2" id="KW-1185">Reference proteome</keyword>
<dbReference type="AlphaFoldDB" id="A0A7X0D5H1"/>